<keyword evidence="2" id="KW-0472">Membrane</keyword>
<evidence type="ECO:0000313" key="3">
    <source>
        <dbReference type="EMBL" id="MDC5697835.1"/>
    </source>
</evidence>
<gene>
    <name evidence="3" type="ORF">OO014_11240</name>
</gene>
<feature type="region of interest" description="Disordered" evidence="1">
    <location>
        <begin position="168"/>
        <end position="277"/>
    </location>
</feature>
<evidence type="ECO:0000256" key="2">
    <source>
        <dbReference type="SAM" id="Phobius"/>
    </source>
</evidence>
<dbReference type="EMBL" id="JAPFQL010000044">
    <property type="protein sequence ID" value="MDC5697835.1"/>
    <property type="molecule type" value="Genomic_DNA"/>
</dbReference>
<keyword evidence="2" id="KW-1133">Transmembrane helix</keyword>
<feature type="compositionally biased region" description="Low complexity" evidence="1">
    <location>
        <begin position="1"/>
        <end position="18"/>
    </location>
</feature>
<name>A0ABT5GHV8_9MICO</name>
<evidence type="ECO:0008006" key="5">
    <source>
        <dbReference type="Google" id="ProtNLM"/>
    </source>
</evidence>
<keyword evidence="4" id="KW-1185">Reference proteome</keyword>
<comment type="caution">
    <text evidence="3">The sequence shown here is derived from an EMBL/GenBank/DDBJ whole genome shotgun (WGS) entry which is preliminary data.</text>
</comment>
<reference evidence="3 4" key="1">
    <citation type="submission" date="2022-11" db="EMBL/GenBank/DDBJ databases">
        <title>Anaerobic phenanthrene biodegradation by a DNRA strain PheN6.</title>
        <authorList>
            <person name="Zhang Z."/>
        </authorList>
    </citation>
    <scope>NUCLEOTIDE SEQUENCE [LARGE SCALE GENOMIC DNA]</scope>
    <source>
        <strain evidence="3 4">PheN6</strain>
    </source>
</reference>
<feature type="compositionally biased region" description="Pro residues" evidence="1">
    <location>
        <begin position="216"/>
        <end position="226"/>
    </location>
</feature>
<evidence type="ECO:0000256" key="1">
    <source>
        <dbReference type="SAM" id="MobiDB-lite"/>
    </source>
</evidence>
<sequence>MSAQVPATPASPGAPMAAGWGGGGPDEDRSYRRERRRRLLRISAPVTGLLVLIALRLLTLNAVHAETRAGYDAGDRVQTLTWAERQGWLNVVERFRAAFAVGDAYVLSGHFALARPWFEEAMLLVPKGGLDECKVRVNLGLTYEALGDEAAATGRSERARQFYDKARATTQARPPFCDAPEGEGTGQQLRDTEARVEAKTRPDAASEPQPGETSPPTTPQPTPTPTPSGGATQGPSAEQEEMLRDQQRQNTIERYRWRGRDEEVVPDGGIGRYPRPW</sequence>
<dbReference type="RefSeq" id="WP_272462410.1">
    <property type="nucleotide sequence ID" value="NZ_JAPFQL010000044.1"/>
</dbReference>
<feature type="compositionally biased region" description="Basic and acidic residues" evidence="1">
    <location>
        <begin position="190"/>
        <end position="204"/>
    </location>
</feature>
<feature type="compositionally biased region" description="Low complexity" evidence="1">
    <location>
        <begin position="206"/>
        <end position="215"/>
    </location>
</feature>
<dbReference type="InterPro" id="IPR011990">
    <property type="entry name" value="TPR-like_helical_dom_sf"/>
</dbReference>
<accession>A0ABT5GHV8</accession>
<feature type="region of interest" description="Disordered" evidence="1">
    <location>
        <begin position="1"/>
        <end position="29"/>
    </location>
</feature>
<dbReference type="Gene3D" id="1.25.40.10">
    <property type="entry name" value="Tetratricopeptide repeat domain"/>
    <property type="match status" value="1"/>
</dbReference>
<dbReference type="Proteomes" id="UP001150259">
    <property type="component" value="Unassembled WGS sequence"/>
</dbReference>
<organism evidence="3 4">
    <name type="scientific">Intrasporangium calvum</name>
    <dbReference type="NCBI Taxonomy" id="53358"/>
    <lineage>
        <taxon>Bacteria</taxon>
        <taxon>Bacillati</taxon>
        <taxon>Actinomycetota</taxon>
        <taxon>Actinomycetes</taxon>
        <taxon>Micrococcales</taxon>
        <taxon>Intrasporangiaceae</taxon>
        <taxon>Intrasporangium</taxon>
    </lineage>
</organism>
<dbReference type="SUPFAM" id="SSF48452">
    <property type="entry name" value="TPR-like"/>
    <property type="match status" value="1"/>
</dbReference>
<feature type="compositionally biased region" description="Low complexity" evidence="1">
    <location>
        <begin position="227"/>
        <end position="236"/>
    </location>
</feature>
<protein>
    <recommendedName>
        <fullName evidence="5">Tetratricopeptide repeat protein</fullName>
    </recommendedName>
</protein>
<feature type="compositionally biased region" description="Basic and acidic residues" evidence="1">
    <location>
        <begin position="241"/>
        <end position="263"/>
    </location>
</feature>
<feature type="transmembrane region" description="Helical" evidence="2">
    <location>
        <begin position="39"/>
        <end position="58"/>
    </location>
</feature>
<keyword evidence="2" id="KW-0812">Transmembrane</keyword>
<proteinExistence type="predicted"/>
<evidence type="ECO:0000313" key="4">
    <source>
        <dbReference type="Proteomes" id="UP001150259"/>
    </source>
</evidence>